<gene>
    <name evidence="1" type="ORF">FA95DRAFT_1567545</name>
</gene>
<evidence type="ECO:0000313" key="1">
    <source>
        <dbReference type="EMBL" id="KAI0038794.1"/>
    </source>
</evidence>
<evidence type="ECO:0000313" key="2">
    <source>
        <dbReference type="Proteomes" id="UP000814033"/>
    </source>
</evidence>
<reference evidence="1" key="2">
    <citation type="journal article" date="2022" name="New Phytol.">
        <title>Evolutionary transition to the ectomycorrhizal habit in the genomes of a hyperdiverse lineage of mushroom-forming fungi.</title>
        <authorList>
            <person name="Looney B."/>
            <person name="Miyauchi S."/>
            <person name="Morin E."/>
            <person name="Drula E."/>
            <person name="Courty P.E."/>
            <person name="Kohler A."/>
            <person name="Kuo A."/>
            <person name="LaButti K."/>
            <person name="Pangilinan J."/>
            <person name="Lipzen A."/>
            <person name="Riley R."/>
            <person name="Andreopoulos W."/>
            <person name="He G."/>
            <person name="Johnson J."/>
            <person name="Nolan M."/>
            <person name="Tritt A."/>
            <person name="Barry K.W."/>
            <person name="Grigoriev I.V."/>
            <person name="Nagy L.G."/>
            <person name="Hibbett D."/>
            <person name="Henrissat B."/>
            <person name="Matheny P.B."/>
            <person name="Labbe J."/>
            <person name="Martin F.M."/>
        </authorList>
    </citation>
    <scope>NUCLEOTIDE SEQUENCE</scope>
    <source>
        <strain evidence="1">FP105234-sp</strain>
    </source>
</reference>
<name>A0ACB8R3W1_9AGAM</name>
<dbReference type="EMBL" id="MU276411">
    <property type="protein sequence ID" value="KAI0038794.1"/>
    <property type="molecule type" value="Genomic_DNA"/>
</dbReference>
<accession>A0ACB8R3W1</accession>
<organism evidence="1 2">
    <name type="scientific">Auriscalpium vulgare</name>
    <dbReference type="NCBI Taxonomy" id="40419"/>
    <lineage>
        <taxon>Eukaryota</taxon>
        <taxon>Fungi</taxon>
        <taxon>Dikarya</taxon>
        <taxon>Basidiomycota</taxon>
        <taxon>Agaricomycotina</taxon>
        <taxon>Agaricomycetes</taxon>
        <taxon>Russulales</taxon>
        <taxon>Auriscalpiaceae</taxon>
        <taxon>Auriscalpium</taxon>
    </lineage>
</organism>
<dbReference type="Proteomes" id="UP000814033">
    <property type="component" value="Unassembled WGS sequence"/>
</dbReference>
<proteinExistence type="predicted"/>
<reference evidence="1" key="1">
    <citation type="submission" date="2021-02" db="EMBL/GenBank/DDBJ databases">
        <authorList>
            <consortium name="DOE Joint Genome Institute"/>
            <person name="Ahrendt S."/>
            <person name="Looney B.P."/>
            <person name="Miyauchi S."/>
            <person name="Morin E."/>
            <person name="Drula E."/>
            <person name="Courty P.E."/>
            <person name="Chicoki N."/>
            <person name="Fauchery L."/>
            <person name="Kohler A."/>
            <person name="Kuo A."/>
            <person name="Labutti K."/>
            <person name="Pangilinan J."/>
            <person name="Lipzen A."/>
            <person name="Riley R."/>
            <person name="Andreopoulos W."/>
            <person name="He G."/>
            <person name="Johnson J."/>
            <person name="Barry K.W."/>
            <person name="Grigoriev I.V."/>
            <person name="Nagy L."/>
            <person name="Hibbett D."/>
            <person name="Henrissat B."/>
            <person name="Matheny P.B."/>
            <person name="Labbe J."/>
            <person name="Martin F."/>
        </authorList>
    </citation>
    <scope>NUCLEOTIDE SEQUENCE</scope>
    <source>
        <strain evidence="1">FP105234-sp</strain>
    </source>
</reference>
<protein>
    <submittedName>
        <fullName evidence="1">Uncharacterized protein</fullName>
    </submittedName>
</protein>
<sequence length="530" mass="59481">MQMLGLLLALALPAAADSESNSSSSDAGFESNPYLHYRPAFSRSLPTQVLVNSITLTLVAVLLIQLIFTAQYHVRLAQANFILQISAVLTLLGSMIATLAVVLGDAKRSSQDWPFMLNYLAVDLPPLLPSTKLTGQWTTPSTVAWLVMNATYSALIQVTHIQFLTLMYPSRLEARLIFILLGPLAIIAAVMQLLPIQSNNNIASIADAVRNVCAAALSLLFTLALIIWGTVVNRKQAWRTDGGTAAFGAGALILAIASCVLTFQYIPRSDQYDWMPPLTGAVMLWQTFLGWWWWVGAGMGVGEVEELMRREEKRSLKRRRRDDRRREQKEKARVLWQGMTGKLMGRPGLRRRQSDASGTTDSGASASERMPNTPQPSTAPAAPPATLWGRMTDTPLAFVRNAYHYLRTSHMVAARHRAHERVQRMNAVFGDDDAAPPQPWGLGSFGVRERERELEESGEVQAEMEGFARSQTEGEAVESDEDGEEVQRQKREEHEREKKEQERRARESTQRGMWWWGPFRRWRLQDSTVY</sequence>
<comment type="caution">
    <text evidence="1">The sequence shown here is derived from an EMBL/GenBank/DDBJ whole genome shotgun (WGS) entry which is preliminary data.</text>
</comment>
<keyword evidence="2" id="KW-1185">Reference proteome</keyword>